<dbReference type="GeneID" id="92663937"/>
<comment type="caution">
    <text evidence="3">The sequence shown here is derived from an EMBL/GenBank/DDBJ whole genome shotgun (WGS) entry which is preliminary data.</text>
</comment>
<accession>A0A1G5PFR8</accession>
<name>A0A1G5PFR8_9PSED</name>
<keyword evidence="1" id="KW-0175">Coiled coil</keyword>
<dbReference type="Proteomes" id="UP000183046">
    <property type="component" value="Unassembled WGS sequence"/>
</dbReference>
<evidence type="ECO:0000256" key="1">
    <source>
        <dbReference type="SAM" id="Coils"/>
    </source>
</evidence>
<dbReference type="AlphaFoldDB" id="A0A1G5PFR8"/>
<proteinExistence type="predicted"/>
<evidence type="ECO:0000256" key="2">
    <source>
        <dbReference type="SAM" id="MobiDB-lite"/>
    </source>
</evidence>
<dbReference type="OrthoDB" id="8778941at2"/>
<organism evidence="3 4">
    <name type="scientific">Pseudomonas oryzihabitans</name>
    <dbReference type="NCBI Taxonomy" id="47885"/>
    <lineage>
        <taxon>Bacteria</taxon>
        <taxon>Pseudomonadati</taxon>
        <taxon>Pseudomonadota</taxon>
        <taxon>Gammaproteobacteria</taxon>
        <taxon>Pseudomonadales</taxon>
        <taxon>Pseudomonadaceae</taxon>
        <taxon>Pseudomonas</taxon>
    </lineage>
</organism>
<gene>
    <name evidence="3" type="ORF">SAMN05216279_1244</name>
</gene>
<reference evidence="4" key="1">
    <citation type="submission" date="2016-10" db="EMBL/GenBank/DDBJ databases">
        <authorList>
            <person name="de Groot N.N."/>
        </authorList>
    </citation>
    <scope>NUCLEOTIDE SEQUENCE [LARGE SCALE GENOMIC DNA]</scope>
    <source>
        <strain evidence="4">DSM 15758</strain>
    </source>
</reference>
<feature type="coiled-coil region" evidence="1">
    <location>
        <begin position="96"/>
        <end position="137"/>
    </location>
</feature>
<feature type="compositionally biased region" description="Basic and acidic residues" evidence="2">
    <location>
        <begin position="1"/>
        <end position="13"/>
    </location>
</feature>
<feature type="region of interest" description="Disordered" evidence="2">
    <location>
        <begin position="1"/>
        <end position="55"/>
    </location>
</feature>
<dbReference type="RefSeq" id="WP_023443007.1">
    <property type="nucleotide sequence ID" value="NZ_FMWB01000024.1"/>
</dbReference>
<dbReference type="SMR" id="A0A1G5PFR8"/>
<evidence type="ECO:0000313" key="4">
    <source>
        <dbReference type="Proteomes" id="UP000183046"/>
    </source>
</evidence>
<evidence type="ECO:0000313" key="3">
    <source>
        <dbReference type="EMBL" id="SCZ48383.1"/>
    </source>
</evidence>
<feature type="compositionally biased region" description="Basic and acidic residues" evidence="2">
    <location>
        <begin position="24"/>
        <end position="37"/>
    </location>
</feature>
<protein>
    <submittedName>
        <fullName evidence="3">Uncharacterized protein</fullName>
    </submittedName>
</protein>
<sequence length="154" mass="17281">MSSGKHESADPAKRMSAGEQYRAAFERLKSNKPERLPKGTPVSQNNVAKEAGSDPSALKKARFPLLIAEIQKYVEGHAEQRPPSVRQVSLLARRKNRGLRERIEEITQQRDHLASLLSEADATILELYDRIADLERQLPASNVLPLDPRGHKKL</sequence>
<dbReference type="EMBL" id="FMWB01000024">
    <property type="protein sequence ID" value="SCZ48383.1"/>
    <property type="molecule type" value="Genomic_DNA"/>
</dbReference>